<dbReference type="EMBL" id="AGQS02006124">
    <property type="protein sequence ID" value="KYF38462.1"/>
    <property type="molecule type" value="Genomic_DNA"/>
</dbReference>
<feature type="non-terminal residue" evidence="2">
    <location>
        <position position="1"/>
    </location>
</feature>
<feature type="compositionally biased region" description="Polar residues" evidence="1">
    <location>
        <begin position="74"/>
        <end position="95"/>
    </location>
</feature>
<accession>A0A139XI63</accession>
<sequence>IPGVSDSLANHPWFAVNPDTLRHHIRNVSWVGLQNALSILRLPTVSYTHSAPRLRLASPTEPAPFSLPAVLSPRKSSSSNEAVCTQNTTHETTVSAPRMADQRPLIVPLIAPCDVHLSPHWTP</sequence>
<feature type="region of interest" description="Disordered" evidence="1">
    <location>
        <begin position="67"/>
        <end position="96"/>
    </location>
</feature>
<dbReference type="AlphaFoldDB" id="A0A139XI63"/>
<reference evidence="2 3" key="1">
    <citation type="journal article" date="2016" name="Nat. Commun.">
        <title>Local admixture of amplified and diversified secreted pathogenesis determinants shapes mosaic Toxoplasma gondii genomes.</title>
        <authorList>
            <person name="Lorenzi H."/>
            <person name="Khan A."/>
            <person name="Behnke M.S."/>
            <person name="Namasivayam S."/>
            <person name="Swapna L.S."/>
            <person name="Hadjithomas M."/>
            <person name="Karamycheva S."/>
            <person name="Pinney D."/>
            <person name="Brunk B.P."/>
            <person name="Ajioka J.W."/>
            <person name="Ajzenberg D."/>
            <person name="Boothroyd J.C."/>
            <person name="Boyle J.P."/>
            <person name="Darde M.L."/>
            <person name="Diaz-Miranda M.A."/>
            <person name="Dubey J.P."/>
            <person name="Fritz H.M."/>
            <person name="Gennari S.M."/>
            <person name="Gregory B.D."/>
            <person name="Kim K."/>
            <person name="Saeij J.P."/>
            <person name="Su C."/>
            <person name="White M.W."/>
            <person name="Zhu X.Q."/>
            <person name="Howe D.K."/>
            <person name="Rosenthal B.M."/>
            <person name="Grigg M.E."/>
            <person name="Parkinson J."/>
            <person name="Liu L."/>
            <person name="Kissinger J.C."/>
            <person name="Roos D.S."/>
            <person name="Sibley L.D."/>
        </authorList>
    </citation>
    <scope>NUCLEOTIDE SEQUENCE [LARGE SCALE GENOMIC DNA]</scope>
    <source>
        <strain evidence="2 3">ARI</strain>
    </source>
</reference>
<name>A0A139XI63_TOXGO</name>
<protein>
    <submittedName>
        <fullName evidence="2">Uncharacterized protein</fullName>
    </submittedName>
</protein>
<proteinExistence type="predicted"/>
<evidence type="ECO:0000256" key="1">
    <source>
        <dbReference type="SAM" id="MobiDB-lite"/>
    </source>
</evidence>
<dbReference type="Proteomes" id="UP000074247">
    <property type="component" value="Unassembled WGS sequence"/>
</dbReference>
<gene>
    <name evidence="2" type="ORF">TGARI_281030</name>
</gene>
<comment type="caution">
    <text evidence="2">The sequence shown here is derived from an EMBL/GenBank/DDBJ whole genome shotgun (WGS) entry which is preliminary data.</text>
</comment>
<dbReference type="VEuPathDB" id="ToxoDB:TGARI_281030"/>
<organism evidence="2 3">
    <name type="scientific">Toxoplasma gondii ARI</name>
    <dbReference type="NCBI Taxonomy" id="1074872"/>
    <lineage>
        <taxon>Eukaryota</taxon>
        <taxon>Sar</taxon>
        <taxon>Alveolata</taxon>
        <taxon>Apicomplexa</taxon>
        <taxon>Conoidasida</taxon>
        <taxon>Coccidia</taxon>
        <taxon>Eucoccidiorida</taxon>
        <taxon>Eimeriorina</taxon>
        <taxon>Sarcocystidae</taxon>
        <taxon>Toxoplasma</taxon>
    </lineage>
</organism>
<evidence type="ECO:0000313" key="2">
    <source>
        <dbReference type="EMBL" id="KYF38462.1"/>
    </source>
</evidence>
<evidence type="ECO:0000313" key="3">
    <source>
        <dbReference type="Proteomes" id="UP000074247"/>
    </source>
</evidence>